<dbReference type="Pfam" id="PF12146">
    <property type="entry name" value="Hydrolase_4"/>
    <property type="match status" value="1"/>
</dbReference>
<dbReference type="InterPro" id="IPR029058">
    <property type="entry name" value="AB_hydrolase_fold"/>
</dbReference>
<dbReference type="OrthoDB" id="8476759at2"/>
<name>A0A1V2H881_9PROT</name>
<reference evidence="2 3" key="1">
    <citation type="submission" date="2016-10" db="EMBL/GenBank/DDBJ databases">
        <title>Draft Genome sequence of Roseomonas sp. strain M3.</title>
        <authorList>
            <person name="Subhash Y."/>
            <person name="Lee S."/>
        </authorList>
    </citation>
    <scope>NUCLEOTIDE SEQUENCE [LARGE SCALE GENOMIC DNA]</scope>
    <source>
        <strain evidence="2 3">M3</strain>
    </source>
</reference>
<keyword evidence="3" id="KW-1185">Reference proteome</keyword>
<proteinExistence type="predicted"/>
<protein>
    <recommendedName>
        <fullName evidence="1">Serine aminopeptidase S33 domain-containing protein</fullName>
    </recommendedName>
</protein>
<evidence type="ECO:0000313" key="3">
    <source>
        <dbReference type="Proteomes" id="UP000188879"/>
    </source>
</evidence>
<evidence type="ECO:0000313" key="2">
    <source>
        <dbReference type="EMBL" id="ONG58963.1"/>
    </source>
</evidence>
<dbReference type="RefSeq" id="WP_076955526.1">
    <property type="nucleotide sequence ID" value="NZ_MLCO01000006.1"/>
</dbReference>
<organism evidence="2 3">
    <name type="scientific">Teichococcus deserti</name>
    <dbReference type="NCBI Taxonomy" id="1817963"/>
    <lineage>
        <taxon>Bacteria</taxon>
        <taxon>Pseudomonadati</taxon>
        <taxon>Pseudomonadota</taxon>
        <taxon>Alphaproteobacteria</taxon>
        <taxon>Acetobacterales</taxon>
        <taxon>Roseomonadaceae</taxon>
        <taxon>Roseomonas</taxon>
    </lineage>
</organism>
<comment type="caution">
    <text evidence="2">The sequence shown here is derived from an EMBL/GenBank/DDBJ whole genome shotgun (WGS) entry which is preliminary data.</text>
</comment>
<gene>
    <name evidence="2" type="ORF">BKE38_01060</name>
</gene>
<dbReference type="AlphaFoldDB" id="A0A1V2H881"/>
<dbReference type="PANTHER" id="PTHR11614">
    <property type="entry name" value="PHOSPHOLIPASE-RELATED"/>
    <property type="match status" value="1"/>
</dbReference>
<evidence type="ECO:0000259" key="1">
    <source>
        <dbReference type="Pfam" id="PF12146"/>
    </source>
</evidence>
<dbReference type="Gene3D" id="3.40.50.1820">
    <property type="entry name" value="alpha/beta hydrolase"/>
    <property type="match status" value="1"/>
</dbReference>
<accession>A0A1V2H881</accession>
<dbReference type="EMBL" id="MLCO01000006">
    <property type="protein sequence ID" value="ONG58963.1"/>
    <property type="molecule type" value="Genomic_DNA"/>
</dbReference>
<dbReference type="SUPFAM" id="SSF53474">
    <property type="entry name" value="alpha/beta-Hydrolases"/>
    <property type="match status" value="1"/>
</dbReference>
<feature type="domain" description="Serine aminopeptidase S33" evidence="1">
    <location>
        <begin position="118"/>
        <end position="341"/>
    </location>
</feature>
<dbReference type="Proteomes" id="UP000188879">
    <property type="component" value="Unassembled WGS sequence"/>
</dbReference>
<dbReference type="InterPro" id="IPR051044">
    <property type="entry name" value="MAG_DAG_Lipase"/>
</dbReference>
<dbReference type="InterPro" id="IPR022742">
    <property type="entry name" value="Hydrolase_4"/>
</dbReference>
<sequence>MRRALTRWAGRAFLAGGLLLVALVAWRIWDSERGPALEPWHTHVPRAELLGTALAQADWPGWLAAEQTLFDEVTREVMRPGGAEANGALNRYDPASVACPCRMPRDWNRSYVLEPAGPPRGAAVFLHGLTDSPYSLRHLAARYRDAGFLAIAIRLPGHGTVPAALTAAAWEDWLAAAHLATREARRRIGAGLPLHLVGFSNGGALAMMQALDGIESRTAERADRLVLISPMIGITQFARFAGLAGLPSVLPAFAKSAWLGRVPEFNPFKYNSFPVHAARQSYELTQELQRRIHRLQLEGHLERLPPVLTFQSVLDSTTSARAVIEALYARLPANGSELVLFDINRASLLGPLFRRSAETMLERLLPAGPRRFRAAVISNAAPGDAAMTEEVTEPGAAAPGPARPLGLDYPADVYSLSHVALPFPLTDGLYGATPDPAEGFPLHLGAIAARGERGALVLGLDALLRMSSNPFYPYLEDRVASLLR</sequence>